<dbReference type="OrthoDB" id="9759810at2"/>
<evidence type="ECO:0000313" key="4">
    <source>
        <dbReference type="Proteomes" id="UP000238634"/>
    </source>
</evidence>
<evidence type="ECO:0000313" key="3">
    <source>
        <dbReference type="EMBL" id="PSB18269.1"/>
    </source>
</evidence>
<dbReference type="Gene3D" id="2.160.20.10">
    <property type="entry name" value="Single-stranded right-handed beta-helix, Pectin lyase-like"/>
    <property type="match status" value="1"/>
</dbReference>
<dbReference type="EMBL" id="PVWG01000019">
    <property type="protein sequence ID" value="PSB18269.1"/>
    <property type="molecule type" value="Genomic_DNA"/>
</dbReference>
<name>A0A2T1DCQ2_9CYAN</name>
<dbReference type="PANTHER" id="PTHR43308:SF5">
    <property type="entry name" value="S-LAYER PROTEIN _ PEPTIDOGLYCAN ENDO-BETA-N-ACETYLGLUCOSAMINIDASE"/>
    <property type="match status" value="1"/>
</dbReference>
<dbReference type="SMART" id="SM00722">
    <property type="entry name" value="CASH"/>
    <property type="match status" value="1"/>
</dbReference>
<dbReference type="AlphaFoldDB" id="A0A2T1DCQ2"/>
<feature type="domain" description="SLH" evidence="2">
    <location>
        <begin position="366"/>
        <end position="429"/>
    </location>
</feature>
<dbReference type="InterPro" id="IPR006626">
    <property type="entry name" value="PbH1"/>
</dbReference>
<reference evidence="3 4" key="1">
    <citation type="submission" date="2018-02" db="EMBL/GenBank/DDBJ databases">
        <authorList>
            <person name="Cohen D.B."/>
            <person name="Kent A.D."/>
        </authorList>
    </citation>
    <scope>NUCLEOTIDE SEQUENCE [LARGE SCALE GENOMIC DNA]</scope>
    <source>
        <strain evidence="3 4">ULC007</strain>
    </source>
</reference>
<protein>
    <submittedName>
        <fullName evidence="3">DUF1565 domain-containing protein</fullName>
    </submittedName>
</protein>
<dbReference type="InterPro" id="IPR051465">
    <property type="entry name" value="Cell_Envelope_Struct_Comp"/>
</dbReference>
<dbReference type="Pfam" id="PF07602">
    <property type="entry name" value="DUF1565"/>
    <property type="match status" value="1"/>
</dbReference>
<sequence length="562" mass="58682">MSGSGILLAQSVPTQPNNDVVVPVVTPETPQSGPRQPSVVTPVPDPNVVTPVPNPSVIPLPTQPNVIPGQIPQVPTASGIVYVNPTSGNDRSDAGRADAPYRTIAFALQQATAGTIVQLAPGTYSKETGETFPVKMKAGVVLRGDEVGKGQNIQITGSGGYNSKTFATQNVTILAAQSSEIRGVTVTNSNSRGTGIWVEDTNPTIANSTFTKSLREGVFVTGTANPKILDNLFTKNEGDGISVAKAARGEIRGNVFIDTGFGLAISGTSAPLVDGNQISQNQDGIYINDNARPILRNNSITDNKRDGVVATIGAQPDLGTAETPGNNTIRNNKQFDLNNSTGNNTLVAIGNSIDPKRIFGKVDFVASSGTFADVQGHWAQAYIQALAAQKVITGFPDGSFKPNDPVTRAQFAVIVSKAFSPTPRRAGTTFADVAKSFWGFDAIQTASQGGFMAGYPGGTFKPEQKIPRVQALVAIANGLEFGNGDVSVLSRYQDATAIPSYASGSIASATTRKVVVNYPTVGALNPNREATRAEVAAFVYQALVNAGKAQALPSPYVVVVNP</sequence>
<dbReference type="InterPro" id="IPR022441">
    <property type="entry name" value="Para_beta_helix_rpt-2"/>
</dbReference>
<dbReference type="InterPro" id="IPR011459">
    <property type="entry name" value="DUF1565"/>
</dbReference>
<feature type="domain" description="SLH" evidence="2">
    <location>
        <begin position="489"/>
        <end position="553"/>
    </location>
</feature>
<organism evidence="3 4">
    <name type="scientific">Phormidesmis priestleyi ULC007</name>
    <dbReference type="NCBI Taxonomy" id="1920490"/>
    <lineage>
        <taxon>Bacteria</taxon>
        <taxon>Bacillati</taxon>
        <taxon>Cyanobacteriota</taxon>
        <taxon>Cyanophyceae</taxon>
        <taxon>Leptolyngbyales</taxon>
        <taxon>Leptolyngbyaceae</taxon>
        <taxon>Phormidesmis</taxon>
    </lineage>
</organism>
<dbReference type="InterPro" id="IPR006633">
    <property type="entry name" value="Carb-bd_sugar_hydrolysis-dom"/>
</dbReference>
<dbReference type="InterPro" id="IPR012334">
    <property type="entry name" value="Pectin_lyas_fold"/>
</dbReference>
<feature type="region of interest" description="Disordered" evidence="1">
    <location>
        <begin position="24"/>
        <end position="43"/>
    </location>
</feature>
<feature type="domain" description="SLH" evidence="2">
    <location>
        <begin position="430"/>
        <end position="487"/>
    </location>
</feature>
<keyword evidence="4" id="KW-1185">Reference proteome</keyword>
<dbReference type="InterPro" id="IPR011050">
    <property type="entry name" value="Pectin_lyase_fold/virulence"/>
</dbReference>
<dbReference type="SUPFAM" id="SSF51126">
    <property type="entry name" value="Pectin lyase-like"/>
    <property type="match status" value="1"/>
</dbReference>
<evidence type="ECO:0000256" key="1">
    <source>
        <dbReference type="SAM" id="MobiDB-lite"/>
    </source>
</evidence>
<proteinExistence type="predicted"/>
<accession>A0A2T1DCQ2</accession>
<dbReference type="InterPro" id="IPR001119">
    <property type="entry name" value="SLH_dom"/>
</dbReference>
<dbReference type="PROSITE" id="PS51272">
    <property type="entry name" value="SLH"/>
    <property type="match status" value="3"/>
</dbReference>
<evidence type="ECO:0000259" key="2">
    <source>
        <dbReference type="PROSITE" id="PS51272"/>
    </source>
</evidence>
<dbReference type="SMART" id="SM00710">
    <property type="entry name" value="PbH1"/>
    <property type="match status" value="6"/>
</dbReference>
<dbReference type="Pfam" id="PF00395">
    <property type="entry name" value="SLH"/>
    <property type="match status" value="3"/>
</dbReference>
<reference evidence="3 4" key="2">
    <citation type="submission" date="2018-03" db="EMBL/GenBank/DDBJ databases">
        <title>The ancient ancestry and fast evolution of plastids.</title>
        <authorList>
            <person name="Moore K.R."/>
            <person name="Magnabosco C."/>
            <person name="Momper L."/>
            <person name="Gold D.A."/>
            <person name="Bosak T."/>
            <person name="Fournier G.P."/>
        </authorList>
    </citation>
    <scope>NUCLEOTIDE SEQUENCE [LARGE SCALE GENOMIC DNA]</scope>
    <source>
        <strain evidence="3 4">ULC007</strain>
    </source>
</reference>
<dbReference type="STRING" id="1920490.GCA_001895925_01006"/>
<dbReference type="NCBIfam" id="TIGR03804">
    <property type="entry name" value="para_beta_helix"/>
    <property type="match status" value="2"/>
</dbReference>
<dbReference type="PANTHER" id="PTHR43308">
    <property type="entry name" value="OUTER MEMBRANE PROTEIN ALPHA-RELATED"/>
    <property type="match status" value="1"/>
</dbReference>
<gene>
    <name evidence="3" type="ORF">C7B65_16270</name>
</gene>
<comment type="caution">
    <text evidence="3">The sequence shown here is derived from an EMBL/GenBank/DDBJ whole genome shotgun (WGS) entry which is preliminary data.</text>
</comment>
<dbReference type="Proteomes" id="UP000238634">
    <property type="component" value="Unassembled WGS sequence"/>
</dbReference>